<sequence>MFKKLWKKIKKSLGNKPTNRKVEAPRLGPTQPATGDCSKSAKQMVPAAAISNEMPTSTDPAPRPTKSAGACPSYAAKSVVGQRMTMEDSWQAVPDLLVVPKWWTCNARDHLPPLVTVPAERAGDPQPAQQQGLEAKVAPSAATTETATGSSGRQEEGSSSVPGPASTVSRSALEDKHLAEKYGTDPVTVHFFAVYDGHGGADVAKHCAKSLHEHLKAVVAASVKPGGAPDSTSPVSTPAPAAPSSTLETATGDPPPAELWPARVDSIEAALKAAFLHTDSQLAQNRSAHEVGTTAVVSLVTAGTLWIGNCGDSRALLCREHEAVALSLDHKATRADEVTRVEQAGGYVWWDRVMGELAVSRAIGDHCLRPFVIAEPEITSVLRRSEDQLLIMASDGLWDVFTNEEARALALEKFRGEFQRTSSSKMAVKKAASSLAKAALAKGSRDNVTVVVVDMRTQGFSCHSSAGAHSINSAIRSSGAVRTGPSQSASGVAPQGEQQQQQQTPQTPRSPRTPVASDTDD</sequence>
<feature type="region of interest" description="Disordered" evidence="10">
    <location>
        <begin position="225"/>
        <end position="256"/>
    </location>
</feature>
<evidence type="ECO:0000256" key="1">
    <source>
        <dbReference type="ARBA" id="ARBA00001936"/>
    </source>
</evidence>
<dbReference type="InterPro" id="IPR036457">
    <property type="entry name" value="PPM-type-like_dom_sf"/>
</dbReference>
<dbReference type="InterPro" id="IPR001932">
    <property type="entry name" value="PPM-type_phosphatase-like_dom"/>
</dbReference>
<keyword evidence="7 9" id="KW-0904">Protein phosphatase</keyword>
<feature type="compositionally biased region" description="Low complexity" evidence="10">
    <location>
        <begin position="494"/>
        <end position="514"/>
    </location>
</feature>
<evidence type="ECO:0000256" key="7">
    <source>
        <dbReference type="ARBA" id="ARBA00022912"/>
    </source>
</evidence>
<dbReference type="Proteomes" id="UP000722791">
    <property type="component" value="Unassembled WGS sequence"/>
</dbReference>
<evidence type="ECO:0000313" key="12">
    <source>
        <dbReference type="EMBL" id="GIL81559.1"/>
    </source>
</evidence>
<keyword evidence="5 9" id="KW-0378">Hydrolase</keyword>
<dbReference type="AlphaFoldDB" id="A0A8J4CH14"/>
<evidence type="ECO:0000256" key="9">
    <source>
        <dbReference type="RuleBase" id="RU003465"/>
    </source>
</evidence>
<dbReference type="Proteomes" id="UP000747110">
    <property type="component" value="Unassembled WGS sequence"/>
</dbReference>
<feature type="region of interest" description="Disordered" evidence="10">
    <location>
        <begin position="10"/>
        <end position="71"/>
    </location>
</feature>
<comment type="similarity">
    <text evidence="9">Belongs to the PP2C family.</text>
</comment>
<evidence type="ECO:0000256" key="3">
    <source>
        <dbReference type="ARBA" id="ARBA00013081"/>
    </source>
</evidence>
<dbReference type="EMBL" id="BNCQ01000002">
    <property type="protein sequence ID" value="GIL94788.1"/>
    <property type="molecule type" value="Genomic_DNA"/>
</dbReference>
<dbReference type="PANTHER" id="PTHR47992">
    <property type="entry name" value="PROTEIN PHOSPHATASE"/>
    <property type="match status" value="1"/>
</dbReference>
<feature type="compositionally biased region" description="Low complexity" evidence="10">
    <location>
        <begin position="138"/>
        <end position="160"/>
    </location>
</feature>
<accession>A0A8J4CH14</accession>
<evidence type="ECO:0000256" key="8">
    <source>
        <dbReference type="ARBA" id="ARBA00023211"/>
    </source>
</evidence>
<feature type="region of interest" description="Disordered" evidence="10">
    <location>
        <begin position="117"/>
        <end position="170"/>
    </location>
</feature>
<comment type="caution">
    <text evidence="12">The sequence shown here is derived from an EMBL/GenBank/DDBJ whole genome shotgun (WGS) entry which is preliminary data.</text>
</comment>
<dbReference type="InterPro" id="IPR000222">
    <property type="entry name" value="PP2C_BS"/>
</dbReference>
<keyword evidence="8" id="KW-0464">Manganese</keyword>
<dbReference type="PROSITE" id="PS51746">
    <property type="entry name" value="PPM_2"/>
    <property type="match status" value="1"/>
</dbReference>
<evidence type="ECO:0000313" key="14">
    <source>
        <dbReference type="Proteomes" id="UP000747110"/>
    </source>
</evidence>
<organism evidence="12 14">
    <name type="scientific">Volvox reticuliferus</name>
    <dbReference type="NCBI Taxonomy" id="1737510"/>
    <lineage>
        <taxon>Eukaryota</taxon>
        <taxon>Viridiplantae</taxon>
        <taxon>Chlorophyta</taxon>
        <taxon>core chlorophytes</taxon>
        <taxon>Chlorophyceae</taxon>
        <taxon>CS clade</taxon>
        <taxon>Chlamydomonadales</taxon>
        <taxon>Volvocaceae</taxon>
        <taxon>Volvox</taxon>
    </lineage>
</organism>
<dbReference type="GO" id="GO:0004722">
    <property type="term" value="F:protein serine/threonine phosphatase activity"/>
    <property type="evidence" value="ECO:0007669"/>
    <property type="project" value="UniProtKB-EC"/>
</dbReference>
<feature type="compositionally biased region" description="Low complexity" evidence="10">
    <location>
        <begin position="228"/>
        <end position="251"/>
    </location>
</feature>
<comment type="cofactor">
    <cofactor evidence="1">
        <name>Mn(2+)</name>
        <dbReference type="ChEBI" id="CHEBI:29035"/>
    </cofactor>
</comment>
<proteinExistence type="inferred from homology"/>
<evidence type="ECO:0000313" key="13">
    <source>
        <dbReference type="EMBL" id="GIL94788.1"/>
    </source>
</evidence>
<dbReference type="SMART" id="SM00332">
    <property type="entry name" value="PP2Cc"/>
    <property type="match status" value="1"/>
</dbReference>
<dbReference type="SUPFAM" id="SSF81606">
    <property type="entry name" value="PP2C-like"/>
    <property type="match status" value="1"/>
</dbReference>
<dbReference type="CDD" id="cd00143">
    <property type="entry name" value="PP2Cc"/>
    <property type="match status" value="1"/>
</dbReference>
<feature type="domain" description="PPM-type phosphatase" evidence="11">
    <location>
        <begin position="155"/>
        <end position="455"/>
    </location>
</feature>
<evidence type="ECO:0000259" key="11">
    <source>
        <dbReference type="PROSITE" id="PS51746"/>
    </source>
</evidence>
<dbReference type="SMART" id="SM00331">
    <property type="entry name" value="PP2C_SIG"/>
    <property type="match status" value="1"/>
</dbReference>
<feature type="region of interest" description="Disordered" evidence="10">
    <location>
        <begin position="477"/>
        <end position="521"/>
    </location>
</feature>
<evidence type="ECO:0000256" key="2">
    <source>
        <dbReference type="ARBA" id="ARBA00001946"/>
    </source>
</evidence>
<evidence type="ECO:0000256" key="5">
    <source>
        <dbReference type="ARBA" id="ARBA00022801"/>
    </source>
</evidence>
<dbReference type="EC" id="3.1.3.16" evidence="3"/>
<keyword evidence="14" id="KW-1185">Reference proteome</keyword>
<comment type="cofactor">
    <cofactor evidence="2">
        <name>Mg(2+)</name>
        <dbReference type="ChEBI" id="CHEBI:18420"/>
    </cofactor>
</comment>
<dbReference type="OrthoDB" id="10264738at2759"/>
<dbReference type="EMBL" id="BNCP01000021">
    <property type="protein sequence ID" value="GIL81559.1"/>
    <property type="molecule type" value="Genomic_DNA"/>
</dbReference>
<evidence type="ECO:0000256" key="4">
    <source>
        <dbReference type="ARBA" id="ARBA00022723"/>
    </source>
</evidence>
<name>A0A8J4CH14_9CHLO</name>
<dbReference type="Pfam" id="PF00481">
    <property type="entry name" value="PP2C"/>
    <property type="match status" value="2"/>
</dbReference>
<reference evidence="12" key="1">
    <citation type="journal article" date="2021" name="Proc. Natl. Acad. Sci. U.S.A.">
        <title>Three genomes in the algal genus Volvox reveal the fate of a haploid sex-determining region after a transition to homothallism.</title>
        <authorList>
            <person name="Yamamoto K."/>
            <person name="Hamaji T."/>
            <person name="Kawai-Toyooka H."/>
            <person name="Matsuzaki R."/>
            <person name="Takahashi F."/>
            <person name="Nishimura Y."/>
            <person name="Kawachi M."/>
            <person name="Noguchi H."/>
            <person name="Minakuchi Y."/>
            <person name="Umen J.G."/>
            <person name="Toyoda A."/>
            <person name="Nozaki H."/>
        </authorList>
    </citation>
    <scope>NUCLEOTIDE SEQUENCE</scope>
    <source>
        <strain evidence="13">NIES-3785</strain>
        <strain evidence="12">NIES-3786</strain>
    </source>
</reference>
<dbReference type="Gene3D" id="3.60.40.10">
    <property type="entry name" value="PPM-type phosphatase domain"/>
    <property type="match status" value="1"/>
</dbReference>
<dbReference type="InterPro" id="IPR015655">
    <property type="entry name" value="PP2C"/>
</dbReference>
<dbReference type="PROSITE" id="PS01032">
    <property type="entry name" value="PPM_1"/>
    <property type="match status" value="1"/>
</dbReference>
<gene>
    <name evidence="12" type="ORF">Vretifemale_10577</name>
    <name evidence="13" type="ORF">Vretimale_738</name>
</gene>
<evidence type="ECO:0000256" key="10">
    <source>
        <dbReference type="SAM" id="MobiDB-lite"/>
    </source>
</evidence>
<dbReference type="GO" id="GO:0046872">
    <property type="term" value="F:metal ion binding"/>
    <property type="evidence" value="ECO:0007669"/>
    <property type="project" value="UniProtKB-KW"/>
</dbReference>
<keyword evidence="6" id="KW-0460">Magnesium</keyword>
<evidence type="ECO:0000256" key="6">
    <source>
        <dbReference type="ARBA" id="ARBA00022842"/>
    </source>
</evidence>
<protein>
    <recommendedName>
        <fullName evidence="3">protein-serine/threonine phosphatase</fullName>
        <ecNumber evidence="3">3.1.3.16</ecNumber>
    </recommendedName>
</protein>
<keyword evidence="4" id="KW-0479">Metal-binding</keyword>